<feature type="compositionally biased region" description="Basic and acidic residues" evidence="1">
    <location>
        <begin position="1305"/>
        <end position="1328"/>
    </location>
</feature>
<feature type="compositionally biased region" description="Acidic residues" evidence="1">
    <location>
        <begin position="132"/>
        <end position="144"/>
    </location>
</feature>
<feature type="compositionally biased region" description="Acidic residues" evidence="1">
    <location>
        <begin position="1444"/>
        <end position="1456"/>
    </location>
</feature>
<gene>
    <name evidence="2" type="ORF">OC846_004519</name>
</gene>
<feature type="compositionally biased region" description="Polar residues" evidence="1">
    <location>
        <begin position="243"/>
        <end position="258"/>
    </location>
</feature>
<evidence type="ECO:0000313" key="2">
    <source>
        <dbReference type="EMBL" id="KAK0548333.1"/>
    </source>
</evidence>
<feature type="region of interest" description="Disordered" evidence="1">
    <location>
        <begin position="772"/>
        <end position="802"/>
    </location>
</feature>
<comment type="caution">
    <text evidence="2">The sequence shown here is derived from an EMBL/GenBank/DDBJ whole genome shotgun (WGS) entry which is preliminary data.</text>
</comment>
<protein>
    <submittedName>
        <fullName evidence="2">Uncharacterized protein</fullName>
    </submittedName>
</protein>
<feature type="region of interest" description="Disordered" evidence="1">
    <location>
        <begin position="872"/>
        <end position="911"/>
    </location>
</feature>
<feature type="compositionally biased region" description="Basic and acidic residues" evidence="1">
    <location>
        <begin position="772"/>
        <end position="789"/>
    </location>
</feature>
<feature type="region of interest" description="Disordered" evidence="1">
    <location>
        <begin position="552"/>
        <end position="602"/>
    </location>
</feature>
<feature type="compositionally biased region" description="Low complexity" evidence="1">
    <location>
        <begin position="36"/>
        <end position="55"/>
    </location>
</feature>
<accession>A0AAN6GN57</accession>
<evidence type="ECO:0000313" key="3">
    <source>
        <dbReference type="Proteomes" id="UP001176517"/>
    </source>
</evidence>
<feature type="region of interest" description="Disordered" evidence="1">
    <location>
        <begin position="280"/>
        <end position="330"/>
    </location>
</feature>
<evidence type="ECO:0000256" key="1">
    <source>
        <dbReference type="SAM" id="MobiDB-lite"/>
    </source>
</evidence>
<feature type="compositionally biased region" description="Acidic residues" evidence="1">
    <location>
        <begin position="1517"/>
        <end position="1527"/>
    </location>
</feature>
<feature type="region of interest" description="Disordered" evidence="1">
    <location>
        <begin position="1305"/>
        <end position="1467"/>
    </location>
</feature>
<dbReference type="EMBL" id="JAPDMZ010000138">
    <property type="protein sequence ID" value="KAK0548333.1"/>
    <property type="molecule type" value="Genomic_DNA"/>
</dbReference>
<feature type="compositionally biased region" description="Low complexity" evidence="1">
    <location>
        <begin position="1829"/>
        <end position="1843"/>
    </location>
</feature>
<proteinExistence type="predicted"/>
<feature type="compositionally biased region" description="Acidic residues" evidence="1">
    <location>
        <begin position="1160"/>
        <end position="1169"/>
    </location>
</feature>
<feature type="compositionally biased region" description="Basic and acidic residues" evidence="1">
    <location>
        <begin position="145"/>
        <end position="157"/>
    </location>
</feature>
<feature type="region of interest" description="Disordered" evidence="1">
    <location>
        <begin position="236"/>
        <end position="258"/>
    </location>
</feature>
<name>A0AAN6GN57_9BASI</name>
<feature type="region of interest" description="Disordered" evidence="1">
    <location>
        <begin position="1504"/>
        <end position="1528"/>
    </location>
</feature>
<feature type="compositionally biased region" description="Basic residues" evidence="1">
    <location>
        <begin position="1131"/>
        <end position="1146"/>
    </location>
</feature>
<dbReference type="Proteomes" id="UP001176517">
    <property type="component" value="Unassembled WGS sequence"/>
</dbReference>
<sequence length="1843" mass="197083">MNSSYSMIALSSFDPILQQHPSSSSRPISLPPPAPQQQQQQPQQPAITQQEQQNQARANIRLTKKINARLQLAAALIEADNEEITLKAESLAAAAAQAKAEQDDTQKNKKLQSSTTKNALFRLISSPRQDGDQDDDVDDSDSDSDAERRRRAKKEDEVNLGPAPLPQPKLASQSVIFAPFRDGPVLSAQQQRAKQAELDKHMKKLAASGQSPLLPPIDTDIVDDPVPRLSESIMGVEGAGADTRSSSPRLGPQQKRQSWFQTIISASERSSSELLTSMMMGRVDPTAAHSENASVSDRPASAEPFGTTAEGTMKGSSGPQQVAVAGSSGRLSSLAMERPASSFGQVWESWSEQGSQADMASRPGTASGMAALEVGSPVEVLDGNDEEDDDDMPLGQLQQARLSRSFSQMAKGGKVNSRMSMLSTAETITDITPALHRRSGSGGSFFGQARRRSEDAADLLRAAESHAKGASATDTISSPKIADVPEIRQIPVRRMTRSASDDKLTLLGLGGTGLQPGARPHSSYMELLSPEARSPLDHASLLEHAKAAGLPFPHRPFASSGGDGPSHPSLLTPGAGSIQRPASVGPGTLMSRASDPSRMGLSGADEDVYRVGVLGEGVRILQDPFHELPLGPSPFPVSFSPVGTGSPVGMRGGKELPSPGSASPFLRSKLSLPRLDMDFSQSQADQQSAQAQAQGSLTTRQLQELARQTRFPSSFGIGAQNTSDSEFGQMRPKSDVYDIDGADPLSPGGGADAGVRGVLDLDKLKRAADAAAKLKEKEQRQNKEDKENEGIMSKLGMRRRSRSQSLLLDQMVAVQTRSDLVGTPTGVEREDEDDDEEQEEEYQPEPILRENGKILLTGPGFGGDPYFGLPGAVLPIQNPTTPRRESVDDTFTSPPAKGPLKPKGLAAREPKSLVMPLPLQGTDAAPQIRLTQDGVEIQFQVTPPENENAAEDVAATSKGEKSKDKKKKDKKKDKYATDRPLTPEGAAALTSVGPRAPDGFVLHDRRSAAPLRALLVRSSAPAGSALIKNPLPAKPKKHEAALVDFLTSESAARVVHVPLTAPSGIGRRAADKSTILFRNHLVSHDEEQREGWGWDLASVQEDENLFEGGENGGPEGKKSWAELRAEKKALKLKRRRKKARRQRRALRALADEEGKTYDEVGVEAESPVEDLDHSSDSTGSGEEDTSDDDYDSDDERRWVDANRPAGKLFGKSLLDMAEEKRENKQKKSRFYGQTELEEHEAAEREAERLGLPVDLVSTRSAARSFHDNPLGYNDTRERMQAAFGEDKLYARELAKRREEDAIEAARQEEEAELKRLAEEEYEKAEAERQKRKRADKRRKKREKRKRKAGGLASPSINSLNSTPATPEPEDGRMPDFVADEEALARRIQGEDHDDDLPLVRSRTPIDPPVLDLNLSSLDVPKPGHAGRAKGPSETAAEWFARSSEEEDESTSSDSEDEATRRKAAMQRARLSRSLGGFGLGRVSFAFGEDESDVERRAGAPIIVTAPDGATTPKAAKDDEDESSEDDMPLAQLKKTIPARSLAAGLRVRAAALGAGAGPAEDDSSDEDLPLAAIKAKEHRKKMSMGTLDLDFMAGLHAANGAPSIGVGSSEALPQGSSVAPSPFIHQGSPNPPQVEEDEDSDEDRPLGNIYVNGAEALAAARAAHAESDEEDEEDNRPLGTAYPQAAIIAEQAALIQQLQRENEQARMANTMSMYGGGLMGMPMMNPMGIGAGANMGGAGMMPPYQQPGMMMMGAGAPALSVYGGGGGAGSVISGHGGGGGLAPMGMGVGMSVAGSVAPPSISTMAPAGLVHPKVHQIDNWRHSVMPNQPSSGGPSPTASTGPR</sequence>
<keyword evidence="3" id="KW-1185">Reference proteome</keyword>
<feature type="region of interest" description="Disordered" evidence="1">
    <location>
        <begin position="924"/>
        <end position="994"/>
    </location>
</feature>
<feature type="region of interest" description="Disordered" evidence="1">
    <location>
        <begin position="1131"/>
        <end position="1245"/>
    </location>
</feature>
<feature type="compositionally biased region" description="Acidic residues" evidence="1">
    <location>
        <begin position="1181"/>
        <end position="1193"/>
    </location>
</feature>
<feature type="compositionally biased region" description="Basic and acidic residues" evidence="1">
    <location>
        <begin position="1149"/>
        <end position="1158"/>
    </location>
</feature>
<feature type="compositionally biased region" description="Low complexity" evidence="1">
    <location>
        <begin position="18"/>
        <end position="28"/>
    </location>
</feature>
<feature type="region of interest" description="Disordered" evidence="1">
    <location>
        <begin position="1606"/>
        <end position="1646"/>
    </location>
</feature>
<reference evidence="2" key="1">
    <citation type="journal article" date="2023" name="PhytoFront">
        <title>Draft Genome Resources of Seven Strains of Tilletia horrida, Causal Agent of Kernel Smut of Rice.</title>
        <authorList>
            <person name="Khanal S."/>
            <person name="Antony Babu S."/>
            <person name="Zhou X.G."/>
        </authorList>
    </citation>
    <scope>NUCLEOTIDE SEQUENCE</scope>
    <source>
        <strain evidence="2">TX6</strain>
    </source>
</reference>
<feature type="compositionally biased region" description="Acidic residues" evidence="1">
    <location>
        <begin position="829"/>
        <end position="843"/>
    </location>
</feature>
<feature type="region of interest" description="Disordered" evidence="1">
    <location>
        <begin position="16"/>
        <end position="56"/>
    </location>
</feature>
<feature type="compositionally biased region" description="Basic residues" evidence="1">
    <location>
        <begin position="1329"/>
        <end position="1348"/>
    </location>
</feature>
<organism evidence="2 3">
    <name type="scientific">Tilletia horrida</name>
    <dbReference type="NCBI Taxonomy" id="155126"/>
    <lineage>
        <taxon>Eukaryota</taxon>
        <taxon>Fungi</taxon>
        <taxon>Dikarya</taxon>
        <taxon>Basidiomycota</taxon>
        <taxon>Ustilaginomycotina</taxon>
        <taxon>Exobasidiomycetes</taxon>
        <taxon>Tilletiales</taxon>
        <taxon>Tilletiaceae</taxon>
        <taxon>Tilletia</taxon>
    </lineage>
</organism>
<feature type="compositionally biased region" description="Low complexity" evidence="1">
    <location>
        <begin position="894"/>
        <end position="905"/>
    </location>
</feature>
<feature type="compositionally biased region" description="Polar residues" evidence="1">
    <location>
        <begin position="1354"/>
        <end position="1364"/>
    </location>
</feature>
<feature type="region of interest" description="Disordered" evidence="1">
    <location>
        <begin position="1822"/>
        <end position="1843"/>
    </location>
</feature>
<feature type="region of interest" description="Disordered" evidence="1">
    <location>
        <begin position="99"/>
        <end position="169"/>
    </location>
</feature>
<feature type="region of interest" description="Disordered" evidence="1">
    <location>
        <begin position="1658"/>
        <end position="1677"/>
    </location>
</feature>
<feature type="region of interest" description="Disordered" evidence="1">
    <location>
        <begin position="817"/>
        <end position="856"/>
    </location>
</feature>